<dbReference type="Pfam" id="PF00535">
    <property type="entry name" value="Glycos_transf_2"/>
    <property type="match status" value="1"/>
</dbReference>
<evidence type="ECO:0000313" key="2">
    <source>
        <dbReference type="EMBL" id="SEJ40978.1"/>
    </source>
</evidence>
<proteinExistence type="predicted"/>
<gene>
    <name evidence="2" type="ORF">SAMN05421637_1756</name>
</gene>
<dbReference type="GO" id="GO:0016740">
    <property type="term" value="F:transferase activity"/>
    <property type="evidence" value="ECO:0007669"/>
    <property type="project" value="UniProtKB-KW"/>
</dbReference>
<protein>
    <submittedName>
        <fullName evidence="2">Glycosyl transferase family 2</fullName>
    </submittedName>
</protein>
<reference evidence="3" key="1">
    <citation type="submission" date="2016-10" db="EMBL/GenBank/DDBJ databases">
        <authorList>
            <person name="Varghese N."/>
        </authorList>
    </citation>
    <scope>NUCLEOTIDE SEQUENCE [LARGE SCALE GENOMIC DNA]</scope>
    <source>
        <strain evidence="3">DSM 24868</strain>
    </source>
</reference>
<feature type="domain" description="Glycosyltransferase 2-like" evidence="1">
    <location>
        <begin position="8"/>
        <end position="132"/>
    </location>
</feature>
<evidence type="ECO:0000313" key="3">
    <source>
        <dbReference type="Proteomes" id="UP000183315"/>
    </source>
</evidence>
<keyword evidence="3" id="KW-1185">Reference proteome</keyword>
<evidence type="ECO:0000259" key="1">
    <source>
        <dbReference type="Pfam" id="PF00535"/>
    </source>
</evidence>
<dbReference type="Gene3D" id="3.90.550.10">
    <property type="entry name" value="Spore Coat Polysaccharide Biosynthesis Protein SpsA, Chain A"/>
    <property type="match status" value="1"/>
</dbReference>
<dbReference type="InterPro" id="IPR029044">
    <property type="entry name" value="Nucleotide-diphossugar_trans"/>
</dbReference>
<dbReference type="SUPFAM" id="SSF53448">
    <property type="entry name" value="Nucleotide-diphospho-sugar transferases"/>
    <property type="match status" value="1"/>
</dbReference>
<dbReference type="eggNOG" id="COG1216">
    <property type="taxonomic scope" value="Bacteria"/>
</dbReference>
<accession>A0A1H6YI37</accession>
<dbReference type="CDD" id="cd00761">
    <property type="entry name" value="Glyco_tranf_GTA_type"/>
    <property type="match status" value="1"/>
</dbReference>
<name>A0A1H6YI37_9MICO</name>
<organism evidence="2 3">
    <name type="scientific">Demequina mangrovi</name>
    <dbReference type="NCBI Taxonomy" id="1043493"/>
    <lineage>
        <taxon>Bacteria</taxon>
        <taxon>Bacillati</taxon>
        <taxon>Actinomycetota</taxon>
        <taxon>Actinomycetes</taxon>
        <taxon>Micrococcales</taxon>
        <taxon>Demequinaceae</taxon>
        <taxon>Demequina</taxon>
    </lineage>
</organism>
<dbReference type="RefSeq" id="WP_042213547.1">
    <property type="nucleotide sequence ID" value="NZ_BBLU01000004.1"/>
</dbReference>
<dbReference type="InterPro" id="IPR001173">
    <property type="entry name" value="Glyco_trans_2-like"/>
</dbReference>
<keyword evidence="2" id="KW-0808">Transferase</keyword>
<dbReference type="Proteomes" id="UP000183315">
    <property type="component" value="Unassembled WGS sequence"/>
</dbReference>
<dbReference type="OrthoDB" id="9798249at2"/>
<dbReference type="AlphaFoldDB" id="A0A1H6YI37"/>
<dbReference type="STRING" id="1043493.SAMN05421637_1756"/>
<sequence>MAVDLVDVIVPTYKRPDLLEEALASIADASPAGCIRAILVGDDTPDDRVAAKNREVIAASTFATRTQYFRNRPSLGNYPNQWALASQVEAPYMLILHDDDHLAPGSIDTLVEMAGADSDDSVVLWFGRHDLMGPDGDVEAEASIANNAHFKRGGDPFTLPLWRLALDQTVPPNSFLIRSGAYREFMGGAREGNVGDITLIIRLANAGFSGSYAPFHNFTYRRHPDSNTGRGGEDVHYKFEAFESLVVPHDFEAQKATVLRYYAPVAARCYARRGERGRAWAVLNSKVFPGRLTKEGAKTIVTMVLPV</sequence>
<dbReference type="EMBL" id="FNZI01000003">
    <property type="protein sequence ID" value="SEJ40978.1"/>
    <property type="molecule type" value="Genomic_DNA"/>
</dbReference>